<dbReference type="InterPro" id="IPR036388">
    <property type="entry name" value="WH-like_DNA-bd_sf"/>
</dbReference>
<dbReference type="Gene3D" id="1.10.10.10">
    <property type="entry name" value="Winged helix-like DNA-binding domain superfamily/Winged helix DNA-binding domain"/>
    <property type="match status" value="1"/>
</dbReference>
<gene>
    <name evidence="1" type="ORF">GCM10007036_10910</name>
</gene>
<dbReference type="GO" id="GO:0019262">
    <property type="term" value="P:N-acetylneuraminate catabolic process"/>
    <property type="evidence" value="ECO:0007669"/>
    <property type="project" value="TreeGrafter"/>
</dbReference>
<dbReference type="InterPro" id="IPR036390">
    <property type="entry name" value="WH_DNA-bd_sf"/>
</dbReference>
<organism evidence="1 2">
    <name type="scientific">Alsobacter metallidurans</name>
    <dbReference type="NCBI Taxonomy" id="340221"/>
    <lineage>
        <taxon>Bacteria</taxon>
        <taxon>Pseudomonadati</taxon>
        <taxon>Pseudomonadota</taxon>
        <taxon>Alphaproteobacteria</taxon>
        <taxon>Hyphomicrobiales</taxon>
        <taxon>Alsobacteraceae</taxon>
        <taxon>Alsobacter</taxon>
    </lineage>
</organism>
<dbReference type="SUPFAM" id="SSF46785">
    <property type="entry name" value="Winged helix' DNA-binding domain"/>
    <property type="match status" value="1"/>
</dbReference>
<comment type="caution">
    <text evidence="1">The sequence shown here is derived from an EMBL/GenBank/DDBJ whole genome shotgun (WGS) entry which is preliminary data.</text>
</comment>
<protein>
    <submittedName>
        <fullName evidence="1">Sugar kinase</fullName>
    </submittedName>
</protein>
<dbReference type="Proteomes" id="UP000603912">
    <property type="component" value="Unassembled WGS sequence"/>
</dbReference>
<dbReference type="SUPFAM" id="SSF53067">
    <property type="entry name" value="Actin-like ATPase domain"/>
    <property type="match status" value="1"/>
</dbReference>
<sequence length="417" mass="44594">MADHPQESGLEATFSLGASDASRGTNQSGVRLYNERLVLSLVRRHGPLPKADIARMTGLSAMTTTTIMNRLESEGMLVRQEKQRGRVGQPSVPHALNPDGAFSLGLKIGRRSAELVLVDFVGKVRARLREIYRYPDPPALTAWIETALGRATGELTPAQRRRILGIGVAAPFELWNWEAEVGAPRAVLDAWRSFDVKAQVARISGLDVQVCNDATAACGAELMVGRGGRYRDFAYVFFGSFVGGGVVLNGQLYPGGSGNAGALGSMPVARLDPRGALVRPQLLRQASIYLLEKRLLAAGIDPSPIWTRPSEWAEFGPHLDAWIDEAAKALAPAVIACTAVIDFQAVIIDGAFPDAVRRRLVAAVATEAETLDREGLTPAAIVEGAVGPDARALGAAMLPLLSGFAPHRDVLLKETRA</sequence>
<reference evidence="1" key="2">
    <citation type="submission" date="2020-09" db="EMBL/GenBank/DDBJ databases">
        <authorList>
            <person name="Sun Q."/>
            <person name="Zhou Y."/>
        </authorList>
    </citation>
    <scope>NUCLEOTIDE SEQUENCE</scope>
    <source>
        <strain evidence="1">CGMCC 1.12214</strain>
    </source>
</reference>
<keyword evidence="1" id="KW-0808">Transferase</keyword>
<accession>A0A917I5U2</accession>
<dbReference type="Pfam" id="PF00480">
    <property type="entry name" value="ROK"/>
    <property type="match status" value="1"/>
</dbReference>
<dbReference type="AlphaFoldDB" id="A0A917I5U2"/>
<dbReference type="CDD" id="cd23763">
    <property type="entry name" value="ASKHA_ATPase_ROK"/>
    <property type="match status" value="1"/>
</dbReference>
<proteinExistence type="predicted"/>
<dbReference type="Gene3D" id="3.30.420.40">
    <property type="match status" value="2"/>
</dbReference>
<dbReference type="GO" id="GO:0009384">
    <property type="term" value="F:N-acylmannosamine kinase activity"/>
    <property type="evidence" value="ECO:0007669"/>
    <property type="project" value="TreeGrafter"/>
</dbReference>
<dbReference type="Pfam" id="PF13412">
    <property type="entry name" value="HTH_24"/>
    <property type="match status" value="1"/>
</dbReference>
<keyword evidence="2" id="KW-1185">Reference proteome</keyword>
<dbReference type="RefSeq" id="WP_188516670.1">
    <property type="nucleotide sequence ID" value="NZ_BMES01000001.1"/>
</dbReference>
<name>A0A917I5U2_9HYPH</name>
<dbReference type="InterPro" id="IPR000600">
    <property type="entry name" value="ROK"/>
</dbReference>
<keyword evidence="1" id="KW-0418">Kinase</keyword>
<dbReference type="EMBL" id="BMES01000001">
    <property type="protein sequence ID" value="GGH12776.1"/>
    <property type="molecule type" value="Genomic_DNA"/>
</dbReference>
<evidence type="ECO:0000313" key="2">
    <source>
        <dbReference type="Proteomes" id="UP000603912"/>
    </source>
</evidence>
<reference evidence="1" key="1">
    <citation type="journal article" date="2014" name="Int. J. Syst. Evol. Microbiol.">
        <title>Complete genome sequence of Corynebacterium casei LMG S-19264T (=DSM 44701T), isolated from a smear-ripened cheese.</title>
        <authorList>
            <consortium name="US DOE Joint Genome Institute (JGI-PGF)"/>
            <person name="Walter F."/>
            <person name="Albersmeier A."/>
            <person name="Kalinowski J."/>
            <person name="Ruckert C."/>
        </authorList>
    </citation>
    <scope>NUCLEOTIDE SEQUENCE</scope>
    <source>
        <strain evidence="1">CGMCC 1.12214</strain>
    </source>
</reference>
<dbReference type="PANTHER" id="PTHR18964">
    <property type="entry name" value="ROK (REPRESSOR, ORF, KINASE) FAMILY"/>
    <property type="match status" value="1"/>
</dbReference>
<dbReference type="PANTHER" id="PTHR18964:SF169">
    <property type="entry name" value="N-ACETYLMANNOSAMINE KINASE"/>
    <property type="match status" value="1"/>
</dbReference>
<evidence type="ECO:0000313" key="1">
    <source>
        <dbReference type="EMBL" id="GGH12776.1"/>
    </source>
</evidence>
<dbReference type="InterPro" id="IPR043129">
    <property type="entry name" value="ATPase_NBD"/>
</dbReference>